<evidence type="ECO:0000256" key="3">
    <source>
        <dbReference type="ARBA" id="ARBA00023172"/>
    </source>
</evidence>
<keyword evidence="10" id="KW-1185">Reference proteome</keyword>
<evidence type="ECO:0000256" key="6">
    <source>
        <dbReference type="SAM" id="Coils"/>
    </source>
</evidence>
<dbReference type="CDD" id="cd00338">
    <property type="entry name" value="Ser_Recombinase"/>
    <property type="match status" value="1"/>
</dbReference>
<dbReference type="InterPro" id="IPR036162">
    <property type="entry name" value="Resolvase-like_N_sf"/>
</dbReference>
<keyword evidence="2" id="KW-0238">DNA-binding</keyword>
<evidence type="ECO:0000259" key="8">
    <source>
        <dbReference type="PROSITE" id="PS51737"/>
    </source>
</evidence>
<dbReference type="GO" id="GO:0003677">
    <property type="term" value="F:DNA binding"/>
    <property type="evidence" value="ECO:0007669"/>
    <property type="project" value="UniProtKB-KW"/>
</dbReference>
<dbReference type="GO" id="GO:0015074">
    <property type="term" value="P:DNA integration"/>
    <property type="evidence" value="ECO:0007669"/>
    <property type="project" value="UniProtKB-KW"/>
</dbReference>
<evidence type="ECO:0000259" key="7">
    <source>
        <dbReference type="PROSITE" id="PS51736"/>
    </source>
</evidence>
<gene>
    <name evidence="9" type="ORF">KHA93_02820</name>
</gene>
<keyword evidence="6" id="KW-0175">Coiled coil</keyword>
<dbReference type="Pfam" id="PF07508">
    <property type="entry name" value="Recombinase"/>
    <property type="match status" value="1"/>
</dbReference>
<evidence type="ECO:0000313" key="10">
    <source>
        <dbReference type="Proteomes" id="UP000682713"/>
    </source>
</evidence>
<dbReference type="InterPro" id="IPR006118">
    <property type="entry name" value="Recombinase_CS"/>
</dbReference>
<dbReference type="InterPro" id="IPR006119">
    <property type="entry name" value="Resolv_N"/>
</dbReference>
<dbReference type="Gene3D" id="3.90.1750.20">
    <property type="entry name" value="Putative Large Serine Recombinase, Chain B, Domain 2"/>
    <property type="match status" value="1"/>
</dbReference>
<dbReference type="PROSITE" id="PS51737">
    <property type="entry name" value="RECOMBINASE_DNA_BIND"/>
    <property type="match status" value="1"/>
</dbReference>
<comment type="caution">
    <text evidence="9">The sequence shown here is derived from an EMBL/GenBank/DDBJ whole genome shotgun (WGS) entry which is preliminary data.</text>
</comment>
<dbReference type="PROSITE" id="PS51736">
    <property type="entry name" value="RECOMBINASES_3"/>
    <property type="match status" value="1"/>
</dbReference>
<dbReference type="InterPro" id="IPR050639">
    <property type="entry name" value="SSR_resolvase"/>
</dbReference>
<feature type="coiled-coil region" evidence="6">
    <location>
        <begin position="352"/>
        <end position="418"/>
    </location>
</feature>
<dbReference type="InterPro" id="IPR038109">
    <property type="entry name" value="DNA_bind_recomb_sf"/>
</dbReference>
<dbReference type="GO" id="GO:0000150">
    <property type="term" value="F:DNA strand exchange activity"/>
    <property type="evidence" value="ECO:0007669"/>
    <property type="project" value="InterPro"/>
</dbReference>
<feature type="domain" description="Recombinase" evidence="8">
    <location>
        <begin position="157"/>
        <end position="263"/>
    </location>
</feature>
<evidence type="ECO:0000256" key="2">
    <source>
        <dbReference type="ARBA" id="ARBA00023125"/>
    </source>
</evidence>
<dbReference type="RefSeq" id="WP_213109326.1">
    <property type="nucleotide sequence ID" value="NZ_JAGYPJ010000001.1"/>
</dbReference>
<accession>A0A942TI99</accession>
<dbReference type="PANTHER" id="PTHR30461">
    <property type="entry name" value="DNA-INVERTASE FROM LAMBDOID PROPHAGE"/>
    <property type="match status" value="1"/>
</dbReference>
<dbReference type="SMART" id="SM00857">
    <property type="entry name" value="Resolvase"/>
    <property type="match status" value="1"/>
</dbReference>
<keyword evidence="3" id="KW-0233">DNA recombination</keyword>
<dbReference type="InterPro" id="IPR025827">
    <property type="entry name" value="Zn_ribbon_recom_dom"/>
</dbReference>
<dbReference type="Pfam" id="PF13408">
    <property type="entry name" value="Zn_ribbon_recom"/>
    <property type="match status" value="1"/>
</dbReference>
<dbReference type="PANTHER" id="PTHR30461:SF23">
    <property type="entry name" value="DNA RECOMBINASE-RELATED"/>
    <property type="match status" value="1"/>
</dbReference>
<dbReference type="PROSITE" id="PS00397">
    <property type="entry name" value="RECOMBINASES_1"/>
    <property type="match status" value="1"/>
</dbReference>
<dbReference type="InterPro" id="IPR011109">
    <property type="entry name" value="DNA_bind_recombinase_dom"/>
</dbReference>
<dbReference type="Gene3D" id="3.40.50.1390">
    <property type="entry name" value="Resolvase, N-terminal catalytic domain"/>
    <property type="match status" value="1"/>
</dbReference>
<dbReference type="SUPFAM" id="SSF53041">
    <property type="entry name" value="Resolvase-like"/>
    <property type="match status" value="1"/>
</dbReference>
<evidence type="ECO:0000256" key="5">
    <source>
        <dbReference type="PROSITE-ProRule" id="PRU10137"/>
    </source>
</evidence>
<dbReference type="Pfam" id="PF00239">
    <property type="entry name" value="Resolvase"/>
    <property type="match status" value="1"/>
</dbReference>
<dbReference type="Proteomes" id="UP000682713">
    <property type="component" value="Unassembled WGS sequence"/>
</dbReference>
<evidence type="ECO:0000256" key="1">
    <source>
        <dbReference type="ARBA" id="ARBA00022908"/>
    </source>
</evidence>
<name>A0A942TI99_9BACI</name>
<dbReference type="EMBL" id="JAGYPJ010000001">
    <property type="protein sequence ID" value="MBS4198581.1"/>
    <property type="molecule type" value="Genomic_DNA"/>
</dbReference>
<feature type="active site" description="O-(5'-phospho-DNA)-serine intermediate" evidence="4 5">
    <location>
        <position position="10"/>
    </location>
</feature>
<protein>
    <submittedName>
        <fullName evidence="9">Recombinase family protein</fullName>
    </submittedName>
</protein>
<evidence type="ECO:0000256" key="4">
    <source>
        <dbReference type="PIRSR" id="PIRSR606118-50"/>
    </source>
</evidence>
<dbReference type="AlphaFoldDB" id="A0A942TI99"/>
<organism evidence="9 10">
    <name type="scientific">Lederbergia citrisecunda</name>
    <dbReference type="NCBI Taxonomy" id="2833583"/>
    <lineage>
        <taxon>Bacteria</taxon>
        <taxon>Bacillati</taxon>
        <taxon>Bacillota</taxon>
        <taxon>Bacilli</taxon>
        <taxon>Bacillales</taxon>
        <taxon>Bacillaceae</taxon>
        <taxon>Lederbergia</taxon>
    </lineage>
</organism>
<keyword evidence="1" id="KW-0229">DNA integration</keyword>
<feature type="domain" description="Resolvase/invertase-type recombinase catalytic" evidence="7">
    <location>
        <begin position="2"/>
        <end position="149"/>
    </location>
</feature>
<sequence>MRTAIYIRVSTEEQAKEGYSISAQRRRLQSFCISQDWQISDFYIDEGISAKNTNRINLKRMIKDIKDDKIDCVLVYRLDRLTRSVFDLYKLLETFDKHNCKFKSATEVYDTTTAMGRMFITIVAALAQWERENLGERISLGFAEKARQGKYPLNFRPFGYDLNLKESKLYINEKEATTVRLIYNLYTDGHSGPQVCTYLNNRNITTRDGNKWNDKPVMDILKNPLYIGSFRWQDFIVEDTHDSIITKGQFELVQKIISSRRTTEPRRVSSRYIFSGKIKCKNCGDSLVGYFTSYNSKKYMNYRCGRKRTGQCIGSKTVSETKLEEAFLDNIEQFDYEESFRQASEKCVKILNNTHEVDIRALEKELEKVERRKKNWQYAWSDEIMTYQDFKERMNEANKEEEKIKKLIKSTINNTENEKINKEEIMQVLMEIRKNWYFLEGAEKKNLVNSIVEEIHFSYMDKRLTIDNIDFI</sequence>
<reference evidence="9 10" key="1">
    <citation type="submission" date="2021-05" db="EMBL/GenBank/DDBJ databases">
        <title>Novel Bacillus species.</title>
        <authorList>
            <person name="Liu G."/>
        </authorList>
    </citation>
    <scope>NUCLEOTIDE SEQUENCE [LARGE SCALE GENOMIC DNA]</scope>
    <source>
        <strain evidence="9 10">FJAT-49732</strain>
    </source>
</reference>
<proteinExistence type="predicted"/>
<evidence type="ECO:0000313" key="9">
    <source>
        <dbReference type="EMBL" id="MBS4198581.1"/>
    </source>
</evidence>